<evidence type="ECO:0000313" key="1">
    <source>
        <dbReference type="EMBL" id="KAJ7539622.1"/>
    </source>
</evidence>
<gene>
    <name evidence="1" type="ORF">O6H91_11G102000</name>
</gene>
<protein>
    <submittedName>
        <fullName evidence="1">Uncharacterized protein</fullName>
    </submittedName>
</protein>
<evidence type="ECO:0000313" key="2">
    <source>
        <dbReference type="Proteomes" id="UP001162992"/>
    </source>
</evidence>
<organism evidence="1 2">
    <name type="scientific">Diphasiastrum complanatum</name>
    <name type="common">Issler's clubmoss</name>
    <name type="synonym">Lycopodium complanatum</name>
    <dbReference type="NCBI Taxonomy" id="34168"/>
    <lineage>
        <taxon>Eukaryota</taxon>
        <taxon>Viridiplantae</taxon>
        <taxon>Streptophyta</taxon>
        <taxon>Embryophyta</taxon>
        <taxon>Tracheophyta</taxon>
        <taxon>Lycopodiopsida</taxon>
        <taxon>Lycopodiales</taxon>
        <taxon>Lycopodiaceae</taxon>
        <taxon>Lycopodioideae</taxon>
        <taxon>Diphasiastrum</taxon>
    </lineage>
</organism>
<proteinExistence type="predicted"/>
<comment type="caution">
    <text evidence="1">The sequence shown here is derived from an EMBL/GenBank/DDBJ whole genome shotgun (WGS) entry which is preliminary data.</text>
</comment>
<reference evidence="2" key="1">
    <citation type="journal article" date="2024" name="Proc. Natl. Acad. Sci. U.S.A.">
        <title>Extraordinary preservation of gene collinearity over three hundred million years revealed in homosporous lycophytes.</title>
        <authorList>
            <person name="Li C."/>
            <person name="Wickell D."/>
            <person name="Kuo L.Y."/>
            <person name="Chen X."/>
            <person name="Nie B."/>
            <person name="Liao X."/>
            <person name="Peng D."/>
            <person name="Ji J."/>
            <person name="Jenkins J."/>
            <person name="Williams M."/>
            <person name="Shu S."/>
            <person name="Plott C."/>
            <person name="Barry K."/>
            <person name="Rajasekar S."/>
            <person name="Grimwood J."/>
            <person name="Han X."/>
            <person name="Sun S."/>
            <person name="Hou Z."/>
            <person name="He W."/>
            <person name="Dai G."/>
            <person name="Sun C."/>
            <person name="Schmutz J."/>
            <person name="Leebens-Mack J.H."/>
            <person name="Li F.W."/>
            <person name="Wang L."/>
        </authorList>
    </citation>
    <scope>NUCLEOTIDE SEQUENCE [LARGE SCALE GENOMIC DNA]</scope>
    <source>
        <strain evidence="2">cv. PW_Plant_1</strain>
    </source>
</reference>
<dbReference type="Proteomes" id="UP001162992">
    <property type="component" value="Chromosome 11"/>
</dbReference>
<sequence length="449" mass="52637">MGFWRWKKDRKDGSATDADEGPVAAEETPPLEAGHWQRRLERFRCELKYRPDYINSPEVDAELQDNGYVEKREGATPEQIAENERLREEFKKSKLVRFLLRSEELTERRLEEERRRNSTPARREDTKFWRSLPPVPGPYGGPPIPRKALNGQEVVQAKIFDFFKQFQFGLWGYRQRPYPPERPIDVQQALGYKWLDKRYSDFVMRSGGWYYKDRLGRTRGPMELVQLKTAWVGGIIDKNTFIWGDDLDEWAPIGMVYGLQTAICTPDIRIAAAGTALVHKLARGLPPWLPRKGHERKSLKQLQKEALEKRDRENAVLRLNGGVWPGEKAPGHALFLWATGSQITDILDEGQSPYMPDKFIPYDIRKRLAKEIPGLRPWEVVEVEQVWDLVTYNKQWYREDLGYFTQRADYEADWYSQMKEKWDEEAEDIQELFSKPGMPKVDLPKLTPY</sequence>
<keyword evidence="2" id="KW-1185">Reference proteome</keyword>
<dbReference type="EMBL" id="CM055102">
    <property type="protein sequence ID" value="KAJ7539622.1"/>
    <property type="molecule type" value="Genomic_DNA"/>
</dbReference>
<accession>A0ACC2CC58</accession>
<name>A0ACC2CC58_DIPCM</name>